<dbReference type="Proteomes" id="UP000006911">
    <property type="component" value="Unassembled WGS sequence"/>
</dbReference>
<accession>D5GPL3</accession>
<dbReference type="GeneID" id="9186696"/>
<evidence type="ECO:0000313" key="1">
    <source>
        <dbReference type="EMBL" id="CAZ86456.1"/>
    </source>
</evidence>
<dbReference type="EMBL" id="FN430376">
    <property type="protein sequence ID" value="CAZ86456.1"/>
    <property type="molecule type" value="Genomic_DNA"/>
</dbReference>
<evidence type="ECO:0000313" key="2">
    <source>
        <dbReference type="Proteomes" id="UP000006911"/>
    </source>
</evidence>
<gene>
    <name evidence="1" type="ORF">GSTUM_00011902001</name>
</gene>
<protein>
    <submittedName>
        <fullName evidence="1">(Perigord truffle) hypothetical protein</fullName>
    </submittedName>
</protein>
<dbReference type="KEGG" id="tml:GSTUM_00011902001"/>
<dbReference type="RefSeq" id="XP_002842265.1">
    <property type="nucleotide sequence ID" value="XM_002842219.1"/>
</dbReference>
<dbReference type="InParanoid" id="D5GPL3"/>
<sequence>MTSRVYRDRRALQYLTIIILLCCCFPYPHDKCKGRVQVSGELNSDRGV</sequence>
<dbReference type="HOGENOM" id="CLU_3160287_0_0_1"/>
<organism evidence="1 2">
    <name type="scientific">Tuber melanosporum (strain Mel28)</name>
    <name type="common">Perigord black truffle</name>
    <dbReference type="NCBI Taxonomy" id="656061"/>
    <lineage>
        <taxon>Eukaryota</taxon>
        <taxon>Fungi</taxon>
        <taxon>Dikarya</taxon>
        <taxon>Ascomycota</taxon>
        <taxon>Pezizomycotina</taxon>
        <taxon>Pezizomycetes</taxon>
        <taxon>Pezizales</taxon>
        <taxon>Tuberaceae</taxon>
        <taxon>Tuber</taxon>
    </lineage>
</organism>
<reference evidence="1 2" key="1">
    <citation type="journal article" date="2010" name="Nature">
        <title>Perigord black truffle genome uncovers evolutionary origins and mechanisms of symbiosis.</title>
        <authorList>
            <person name="Martin F."/>
            <person name="Kohler A."/>
            <person name="Murat C."/>
            <person name="Balestrini R."/>
            <person name="Coutinho P.M."/>
            <person name="Jaillon O."/>
            <person name="Montanini B."/>
            <person name="Morin E."/>
            <person name="Noel B."/>
            <person name="Percudani R."/>
            <person name="Porcel B."/>
            <person name="Rubini A."/>
            <person name="Amicucci A."/>
            <person name="Amselem J."/>
            <person name="Anthouard V."/>
            <person name="Arcioni S."/>
            <person name="Artiguenave F."/>
            <person name="Aury J.M."/>
            <person name="Ballario P."/>
            <person name="Bolchi A."/>
            <person name="Brenna A."/>
            <person name="Brun A."/>
            <person name="Buee M."/>
            <person name="Cantarel B."/>
            <person name="Chevalier G."/>
            <person name="Couloux A."/>
            <person name="Da Silva C."/>
            <person name="Denoeud F."/>
            <person name="Duplessis S."/>
            <person name="Ghignone S."/>
            <person name="Hilselberger B."/>
            <person name="Iotti M."/>
            <person name="Marcais B."/>
            <person name="Mello A."/>
            <person name="Miranda M."/>
            <person name="Pacioni G."/>
            <person name="Quesneville H."/>
            <person name="Riccioni C."/>
            <person name="Ruotolo R."/>
            <person name="Splivallo R."/>
            <person name="Stocchi V."/>
            <person name="Tisserant E."/>
            <person name="Viscomi A.R."/>
            <person name="Zambonelli A."/>
            <person name="Zampieri E."/>
            <person name="Henrissat B."/>
            <person name="Lebrun M.H."/>
            <person name="Paolocci F."/>
            <person name="Bonfante P."/>
            <person name="Ottonello S."/>
            <person name="Wincker P."/>
        </authorList>
    </citation>
    <scope>NUCLEOTIDE SEQUENCE [LARGE SCALE GENOMIC DNA]</scope>
    <source>
        <strain evidence="1 2">Mel28</strain>
    </source>
</reference>
<proteinExistence type="predicted"/>
<keyword evidence="2" id="KW-1185">Reference proteome</keyword>
<name>D5GPL3_TUBMM</name>
<dbReference type="AlphaFoldDB" id="D5GPL3"/>